<dbReference type="EMBL" id="GGEC01062214">
    <property type="protein sequence ID" value="MBX42698.1"/>
    <property type="molecule type" value="Transcribed_RNA"/>
</dbReference>
<protein>
    <submittedName>
        <fullName evidence="1">Uncharacterized protein</fullName>
    </submittedName>
</protein>
<name>A0A2P2NJM8_RHIMU</name>
<proteinExistence type="predicted"/>
<sequence>MKMGNVEQYNCRLEDKSTL</sequence>
<accession>A0A2P2NJM8</accession>
<reference evidence="1" key="1">
    <citation type="submission" date="2018-02" db="EMBL/GenBank/DDBJ databases">
        <title>Rhizophora mucronata_Transcriptome.</title>
        <authorList>
            <person name="Meera S.P."/>
            <person name="Sreeshan A."/>
            <person name="Augustine A."/>
        </authorList>
    </citation>
    <scope>NUCLEOTIDE SEQUENCE</scope>
    <source>
        <tissue evidence="1">Leaf</tissue>
    </source>
</reference>
<evidence type="ECO:0000313" key="1">
    <source>
        <dbReference type="EMBL" id="MBX42698.1"/>
    </source>
</evidence>
<dbReference type="AlphaFoldDB" id="A0A2P2NJM8"/>
<organism evidence="1">
    <name type="scientific">Rhizophora mucronata</name>
    <name type="common">Asiatic mangrove</name>
    <dbReference type="NCBI Taxonomy" id="61149"/>
    <lineage>
        <taxon>Eukaryota</taxon>
        <taxon>Viridiplantae</taxon>
        <taxon>Streptophyta</taxon>
        <taxon>Embryophyta</taxon>
        <taxon>Tracheophyta</taxon>
        <taxon>Spermatophyta</taxon>
        <taxon>Magnoliopsida</taxon>
        <taxon>eudicotyledons</taxon>
        <taxon>Gunneridae</taxon>
        <taxon>Pentapetalae</taxon>
        <taxon>rosids</taxon>
        <taxon>fabids</taxon>
        <taxon>Malpighiales</taxon>
        <taxon>Rhizophoraceae</taxon>
        <taxon>Rhizophora</taxon>
    </lineage>
</organism>